<evidence type="ECO:0000313" key="2">
    <source>
        <dbReference type="EMBL" id="EFX05809.1"/>
    </source>
</evidence>
<dbReference type="GeneID" id="25977026"/>
<gene>
    <name evidence="2" type="ORF">CMQ_3878</name>
</gene>
<keyword evidence="1" id="KW-0812">Transmembrane</keyword>
<proteinExistence type="predicted"/>
<keyword evidence="1" id="KW-0472">Membrane</keyword>
<protein>
    <submittedName>
        <fullName evidence="2">Uncharacterized protein</fullName>
    </submittedName>
</protein>
<keyword evidence="3" id="KW-1185">Reference proteome</keyword>
<evidence type="ECO:0000256" key="1">
    <source>
        <dbReference type="SAM" id="Phobius"/>
    </source>
</evidence>
<accession>F0X9L5</accession>
<name>F0X9L5_GROCL</name>
<dbReference type="EMBL" id="GL629735">
    <property type="protein sequence ID" value="EFX05809.1"/>
    <property type="molecule type" value="Genomic_DNA"/>
</dbReference>
<organism evidence="3">
    <name type="scientific">Grosmannia clavigera (strain kw1407 / UAMH 11150)</name>
    <name type="common">Blue stain fungus</name>
    <name type="synonym">Graphiocladiella clavigera</name>
    <dbReference type="NCBI Taxonomy" id="655863"/>
    <lineage>
        <taxon>Eukaryota</taxon>
        <taxon>Fungi</taxon>
        <taxon>Dikarya</taxon>
        <taxon>Ascomycota</taxon>
        <taxon>Pezizomycotina</taxon>
        <taxon>Sordariomycetes</taxon>
        <taxon>Sordariomycetidae</taxon>
        <taxon>Ophiostomatales</taxon>
        <taxon>Ophiostomataceae</taxon>
        <taxon>Leptographium</taxon>
    </lineage>
</organism>
<dbReference type="AlphaFoldDB" id="F0X9L5"/>
<sequence length="89" mass="9770">MWLNATVSQYGLVVPALIGAGFCVCPFLAAVGAAVAIWHSKSRPSWRKNTNATTPDDAHEAASVDFVAHPFVVYRFYLRRLANLKADYS</sequence>
<reference evidence="2 3" key="1">
    <citation type="journal article" date="2011" name="Proc. Natl. Acad. Sci. U.S.A.">
        <title>Genome and transcriptome analyses of the mountain pine beetle-fungal symbiont Grosmannia clavigera, a lodgepole pine pathogen.</title>
        <authorList>
            <person name="DiGuistini S."/>
            <person name="Wang Y."/>
            <person name="Liao N.Y."/>
            <person name="Taylor G."/>
            <person name="Tanguay P."/>
            <person name="Feau N."/>
            <person name="Henrissat B."/>
            <person name="Chan S.K."/>
            <person name="Hesse-Orce U."/>
            <person name="Alamouti S.M."/>
            <person name="Tsui C.K.M."/>
            <person name="Docking R.T."/>
            <person name="Levasseur A."/>
            <person name="Haridas S."/>
            <person name="Robertson G."/>
            <person name="Birol I."/>
            <person name="Holt R.A."/>
            <person name="Marra M.A."/>
            <person name="Hamelin R.C."/>
            <person name="Hirst M."/>
            <person name="Jones S.J.M."/>
            <person name="Bohlmann J."/>
            <person name="Breuil C."/>
        </authorList>
    </citation>
    <scope>NUCLEOTIDE SEQUENCE [LARGE SCALE GENOMIC DNA]</scope>
    <source>
        <strain evidence="3">kw1407 / UAMH 11150</strain>
    </source>
</reference>
<dbReference type="Proteomes" id="UP000007796">
    <property type="component" value="Unassembled WGS sequence"/>
</dbReference>
<dbReference type="HOGENOM" id="CLU_2454937_0_0_1"/>
<keyword evidence="1" id="KW-1133">Transmembrane helix</keyword>
<dbReference type="RefSeq" id="XP_014175291.1">
    <property type="nucleotide sequence ID" value="XM_014319816.1"/>
</dbReference>
<feature type="transmembrane region" description="Helical" evidence="1">
    <location>
        <begin position="12"/>
        <end position="38"/>
    </location>
</feature>
<dbReference type="InParanoid" id="F0X9L5"/>
<evidence type="ECO:0000313" key="3">
    <source>
        <dbReference type="Proteomes" id="UP000007796"/>
    </source>
</evidence>